<reference evidence="2" key="2">
    <citation type="submission" date="2019-07" db="EMBL/GenBank/DDBJ databases">
        <authorList>
            <person name="Seetharam A."/>
            <person name="Woodhouse M."/>
            <person name="Cannon E."/>
        </authorList>
    </citation>
    <scope>NUCLEOTIDE SEQUENCE [LARGE SCALE GENOMIC DNA]</scope>
    <source>
        <strain evidence="2">cv. B73</strain>
    </source>
</reference>
<dbReference type="EnsemblPlants" id="Zm00001eb074580_T002">
    <property type="protein sequence ID" value="Zm00001eb074580_P002"/>
    <property type="gene ID" value="Zm00001eb074580"/>
</dbReference>
<dbReference type="EnsemblPlants" id="Zm00001eb074580_T001">
    <property type="protein sequence ID" value="Zm00001eb074580_P001"/>
    <property type="gene ID" value="Zm00001eb074580"/>
</dbReference>
<feature type="compositionally biased region" description="Low complexity" evidence="1">
    <location>
        <begin position="1"/>
        <end position="17"/>
    </location>
</feature>
<dbReference type="Gramene" id="Zm00001eb074580_T001">
    <property type="protein sequence ID" value="Zm00001eb074580_P001"/>
    <property type="gene ID" value="Zm00001eb074580"/>
</dbReference>
<dbReference type="EnsemblPlants" id="Zm00001eb074580_T004">
    <property type="protein sequence ID" value="Zm00001eb074580_P004"/>
    <property type="gene ID" value="Zm00001eb074580"/>
</dbReference>
<evidence type="ECO:0000313" key="3">
    <source>
        <dbReference type="Proteomes" id="UP000007305"/>
    </source>
</evidence>
<sequence length="91" mass="9961">MIELSAPPHASRSPAPRGMTRRSAPPHGRAPQRRVGVGRPYARPDARRSLPDPTWRSSSRVTRVRCRSSLSACLNTPPARLLLSFTVVAPP</sequence>
<proteinExistence type="predicted"/>
<name>A0A804MC62_MAIZE</name>
<keyword evidence="3" id="KW-1185">Reference proteome</keyword>
<accession>A0A804MC62</accession>
<dbReference type="Gramene" id="Zm00001eb074580_T004">
    <property type="protein sequence ID" value="Zm00001eb074580_P004"/>
    <property type="gene ID" value="Zm00001eb074580"/>
</dbReference>
<feature type="region of interest" description="Disordered" evidence="1">
    <location>
        <begin position="1"/>
        <end position="61"/>
    </location>
</feature>
<dbReference type="Proteomes" id="UP000007305">
    <property type="component" value="Chromosome 2"/>
</dbReference>
<reference evidence="2" key="3">
    <citation type="submission" date="2021-05" db="UniProtKB">
        <authorList>
            <consortium name="EnsemblPlants"/>
        </authorList>
    </citation>
    <scope>IDENTIFICATION</scope>
    <source>
        <strain evidence="2">cv. B73</strain>
    </source>
</reference>
<dbReference type="EnsemblPlants" id="Zm00001eb074580_T003">
    <property type="protein sequence ID" value="Zm00001eb074580_P003"/>
    <property type="gene ID" value="Zm00001eb074580"/>
</dbReference>
<protein>
    <submittedName>
        <fullName evidence="2">Uncharacterized protein</fullName>
    </submittedName>
</protein>
<organism evidence="2 3">
    <name type="scientific">Zea mays</name>
    <name type="common">Maize</name>
    <dbReference type="NCBI Taxonomy" id="4577"/>
    <lineage>
        <taxon>Eukaryota</taxon>
        <taxon>Viridiplantae</taxon>
        <taxon>Streptophyta</taxon>
        <taxon>Embryophyta</taxon>
        <taxon>Tracheophyta</taxon>
        <taxon>Spermatophyta</taxon>
        <taxon>Magnoliopsida</taxon>
        <taxon>Liliopsida</taxon>
        <taxon>Poales</taxon>
        <taxon>Poaceae</taxon>
        <taxon>PACMAD clade</taxon>
        <taxon>Panicoideae</taxon>
        <taxon>Andropogonodae</taxon>
        <taxon>Andropogoneae</taxon>
        <taxon>Tripsacinae</taxon>
        <taxon>Zea</taxon>
    </lineage>
</organism>
<evidence type="ECO:0000256" key="1">
    <source>
        <dbReference type="SAM" id="MobiDB-lite"/>
    </source>
</evidence>
<dbReference type="Gramene" id="Zm00001eb074580_T003">
    <property type="protein sequence ID" value="Zm00001eb074580_P003"/>
    <property type="gene ID" value="Zm00001eb074580"/>
</dbReference>
<evidence type="ECO:0000313" key="2">
    <source>
        <dbReference type="EnsemblPlants" id="Zm00001eb074580_P003"/>
    </source>
</evidence>
<reference evidence="3" key="1">
    <citation type="submission" date="2015-12" db="EMBL/GenBank/DDBJ databases">
        <title>Update maize B73 reference genome by single molecule sequencing technologies.</title>
        <authorList>
            <consortium name="Maize Genome Sequencing Project"/>
            <person name="Ware D."/>
        </authorList>
    </citation>
    <scope>NUCLEOTIDE SEQUENCE [LARGE SCALE GENOMIC DNA]</scope>
    <source>
        <strain evidence="3">cv. B73</strain>
    </source>
</reference>
<dbReference type="Gramene" id="Zm00001eb074580_T002">
    <property type="protein sequence ID" value="Zm00001eb074580_P002"/>
    <property type="gene ID" value="Zm00001eb074580"/>
</dbReference>
<dbReference type="EnsemblPlants" id="Zm00001eb074580_T005">
    <property type="protein sequence ID" value="Zm00001eb074580_P005"/>
    <property type="gene ID" value="Zm00001eb074580"/>
</dbReference>
<dbReference type="AlphaFoldDB" id="A0A804MC62"/>
<dbReference type="Gramene" id="Zm00001eb074580_T005">
    <property type="protein sequence ID" value="Zm00001eb074580_P005"/>
    <property type="gene ID" value="Zm00001eb074580"/>
</dbReference>